<dbReference type="AlphaFoldDB" id="A0A9P5F5A5"/>
<dbReference type="PANTHER" id="PTHR31668:SF30">
    <property type="entry name" value="ZN(II)2CYS6 TRANSCRIPTION FACTOR (EUROFUNG)"/>
    <property type="match status" value="1"/>
</dbReference>
<evidence type="ECO:0000256" key="1">
    <source>
        <dbReference type="ARBA" id="ARBA00023242"/>
    </source>
</evidence>
<dbReference type="Proteomes" id="UP000711996">
    <property type="component" value="Unassembled WGS sequence"/>
</dbReference>
<protein>
    <submittedName>
        <fullName evidence="3">Sucrose utilization protein SUC1</fullName>
    </submittedName>
</protein>
<evidence type="ECO:0000313" key="4">
    <source>
        <dbReference type="Proteomes" id="UP000711996"/>
    </source>
</evidence>
<comment type="caution">
    <text evidence="3">The sequence shown here is derived from an EMBL/GenBank/DDBJ whole genome shotgun (WGS) entry which is preliminary data.</text>
</comment>
<dbReference type="CDD" id="cd12148">
    <property type="entry name" value="fungal_TF_MHR"/>
    <property type="match status" value="1"/>
</dbReference>
<organism evidence="3 4">
    <name type="scientific">Colletotrichum siamense</name>
    <name type="common">Anthracnose fungus</name>
    <dbReference type="NCBI Taxonomy" id="690259"/>
    <lineage>
        <taxon>Eukaryota</taxon>
        <taxon>Fungi</taxon>
        <taxon>Dikarya</taxon>
        <taxon>Ascomycota</taxon>
        <taxon>Pezizomycotina</taxon>
        <taxon>Sordariomycetes</taxon>
        <taxon>Hypocreomycetidae</taxon>
        <taxon>Glomerellales</taxon>
        <taxon>Glomerellaceae</taxon>
        <taxon>Colletotrichum</taxon>
        <taxon>Colletotrichum gloeosporioides species complex</taxon>
    </lineage>
</organism>
<gene>
    <name evidence="3" type="ORF">CGCSCA2_v000242</name>
</gene>
<keyword evidence="1" id="KW-0539">Nucleus</keyword>
<dbReference type="InterPro" id="IPR036864">
    <property type="entry name" value="Zn2-C6_fun-type_DNA-bd_sf"/>
</dbReference>
<feature type="domain" description="Zn(2)-C6 fungal-type" evidence="2">
    <location>
        <begin position="21"/>
        <end position="50"/>
    </location>
</feature>
<dbReference type="OrthoDB" id="271595at2759"/>
<name>A0A9P5F5A5_COLSI</name>
<dbReference type="PROSITE" id="PS50048">
    <property type="entry name" value="ZN2_CY6_FUNGAL_2"/>
    <property type="match status" value="1"/>
</dbReference>
<dbReference type="SMART" id="SM00066">
    <property type="entry name" value="GAL4"/>
    <property type="match status" value="1"/>
</dbReference>
<dbReference type="SUPFAM" id="SSF57701">
    <property type="entry name" value="Zn2/Cys6 DNA-binding domain"/>
    <property type="match status" value="1"/>
</dbReference>
<dbReference type="EMBL" id="QPMT01000001">
    <property type="protein sequence ID" value="KAF4866852.1"/>
    <property type="molecule type" value="Genomic_DNA"/>
</dbReference>
<dbReference type="GO" id="GO:0008270">
    <property type="term" value="F:zinc ion binding"/>
    <property type="evidence" value="ECO:0007669"/>
    <property type="project" value="InterPro"/>
</dbReference>
<dbReference type="InterPro" id="IPR050797">
    <property type="entry name" value="Carb_Metab_Trans_Reg"/>
</dbReference>
<dbReference type="PANTHER" id="PTHR31668">
    <property type="entry name" value="GLUCOSE TRANSPORT TRANSCRIPTION REGULATOR RGT1-RELATED-RELATED"/>
    <property type="match status" value="1"/>
</dbReference>
<proteinExistence type="predicted"/>
<dbReference type="CDD" id="cd00067">
    <property type="entry name" value="GAL4"/>
    <property type="match status" value="1"/>
</dbReference>
<keyword evidence="4" id="KW-1185">Reference proteome</keyword>
<sequence length="514" mass="57797">MGDQYQIVLDQTLSRVLQPRACDHCFVRKVKCERTIPCKTCIDTGLTCSYQRRPQYKFKASADGTRLHLSMPFFRRSFLLVNLRSRRHEYDRQFNALVHSICAYTLFQAIHAQDKPLLPDRLKLAESVLSYVAEQHGGADFGQDPSVEAVMTSFFLFGCQFCRGNHNAATVRFREALTLAEIMRLHDPSSYGNISPDEMDRRVRTVTALAFVERIYALQHGSTLQMPRLMGLDIMAFHRLIKRVSSAEEAVEDLAVEGLGRMIDQIDFVDETVVRCWKSDCNLDPNTNHISAEKLVQLLRRYSKPLEASPSMEKGGAQHADILLTRHWIRNMLWSLAFRHGFTSLSDPNVELRPDYAIDIAAEAIDACDFFDIRCLETHGVGLAEKLYDIASNCVRIAQTFPANSGAFAGDFGIPTSDHDSCATSISGTLDSSSSASEPSGWVTQMPTIEMDWAASRTAQVMEILNRFLALFALFRKGKHPFLKPFVQLMAGLDFPQTATGPPWDDGVHMPLVM</sequence>
<dbReference type="GO" id="GO:0000981">
    <property type="term" value="F:DNA-binding transcription factor activity, RNA polymerase II-specific"/>
    <property type="evidence" value="ECO:0007669"/>
    <property type="project" value="InterPro"/>
</dbReference>
<reference evidence="3" key="1">
    <citation type="submission" date="2019-06" db="EMBL/GenBank/DDBJ databases">
        <authorList>
            <person name="Gan P."/>
            <person name="Shirasu K."/>
        </authorList>
    </citation>
    <scope>NUCLEOTIDE SEQUENCE [LARGE SCALE GENOMIC DNA]</scope>
    <source>
        <strain evidence="3">CAD2</strain>
    </source>
</reference>
<evidence type="ECO:0000313" key="3">
    <source>
        <dbReference type="EMBL" id="KAF4866852.1"/>
    </source>
</evidence>
<accession>A0A9P5F5A5</accession>
<dbReference type="Gene3D" id="4.10.240.10">
    <property type="entry name" value="Zn(2)-C6 fungal-type DNA-binding domain"/>
    <property type="match status" value="1"/>
</dbReference>
<dbReference type="Pfam" id="PF00172">
    <property type="entry name" value="Zn_clus"/>
    <property type="match status" value="1"/>
</dbReference>
<evidence type="ECO:0000259" key="2">
    <source>
        <dbReference type="PROSITE" id="PS50048"/>
    </source>
</evidence>
<dbReference type="InterPro" id="IPR001138">
    <property type="entry name" value="Zn2Cys6_DnaBD"/>
</dbReference>